<evidence type="ECO:0000313" key="5">
    <source>
        <dbReference type="Proteomes" id="UP000622648"/>
    </source>
</evidence>
<evidence type="ECO:0000313" key="4">
    <source>
        <dbReference type="Proteomes" id="UP000295684"/>
    </source>
</evidence>
<dbReference type="RefSeq" id="WP_132529872.1">
    <property type="nucleotide sequence ID" value="NZ_BMJO01000003.1"/>
</dbReference>
<protein>
    <submittedName>
        <fullName evidence="3">AhpC/TSA family protein</fullName>
    </submittedName>
</protein>
<dbReference type="EMBL" id="BMJO01000003">
    <property type="protein sequence ID" value="GGE52123.1"/>
    <property type="molecule type" value="Genomic_DNA"/>
</dbReference>
<dbReference type="InterPro" id="IPR036249">
    <property type="entry name" value="Thioredoxin-like_sf"/>
</dbReference>
<dbReference type="AlphaFoldDB" id="A0A4R2HHW6"/>
<evidence type="ECO:0000313" key="3">
    <source>
        <dbReference type="EMBL" id="TCO28833.1"/>
    </source>
</evidence>
<dbReference type="InterPro" id="IPR000866">
    <property type="entry name" value="AhpC/TSA"/>
</dbReference>
<reference evidence="2" key="4">
    <citation type="submission" date="2024-05" db="EMBL/GenBank/DDBJ databases">
        <authorList>
            <person name="Sun Q."/>
            <person name="Zhou Y."/>
        </authorList>
    </citation>
    <scope>NUCLEOTIDE SEQUENCE</scope>
    <source>
        <strain evidence="2">CGMCC 1.15644</strain>
    </source>
</reference>
<feature type="domain" description="Thioredoxin" evidence="1">
    <location>
        <begin position="504"/>
        <end position="663"/>
    </location>
</feature>
<dbReference type="InterPro" id="IPR013766">
    <property type="entry name" value="Thioredoxin_domain"/>
</dbReference>
<dbReference type="SUPFAM" id="SSF52833">
    <property type="entry name" value="Thioredoxin-like"/>
    <property type="match status" value="1"/>
</dbReference>
<reference evidence="2" key="1">
    <citation type="journal article" date="2014" name="Int. J. Syst. Evol. Microbiol.">
        <title>Complete genome of a new Firmicutes species belonging to the dominant human colonic microbiota ('Ruminococcus bicirculans') reveals two chromosomes and a selective capacity to utilize plant glucans.</title>
        <authorList>
            <consortium name="NISC Comparative Sequencing Program"/>
            <person name="Wegmann U."/>
            <person name="Louis P."/>
            <person name="Goesmann A."/>
            <person name="Henrissat B."/>
            <person name="Duncan S.H."/>
            <person name="Flint H.J."/>
        </authorList>
    </citation>
    <scope>NUCLEOTIDE SEQUENCE</scope>
    <source>
        <strain evidence="2">CGMCC 1.15644</strain>
    </source>
</reference>
<dbReference type="GO" id="GO:0016209">
    <property type="term" value="F:antioxidant activity"/>
    <property type="evidence" value="ECO:0007669"/>
    <property type="project" value="InterPro"/>
</dbReference>
<dbReference type="GO" id="GO:0016491">
    <property type="term" value="F:oxidoreductase activity"/>
    <property type="evidence" value="ECO:0007669"/>
    <property type="project" value="InterPro"/>
</dbReference>
<dbReference type="Pfam" id="PF00578">
    <property type="entry name" value="AhpC-TSA"/>
    <property type="match status" value="1"/>
</dbReference>
<dbReference type="InterPro" id="IPR050553">
    <property type="entry name" value="Thioredoxin_ResA/DsbE_sf"/>
</dbReference>
<evidence type="ECO:0000259" key="1">
    <source>
        <dbReference type="PROSITE" id="PS51352"/>
    </source>
</evidence>
<dbReference type="PANTHER" id="PTHR42852">
    <property type="entry name" value="THIOL:DISULFIDE INTERCHANGE PROTEIN DSBE"/>
    <property type="match status" value="1"/>
</dbReference>
<reference evidence="3 4" key="3">
    <citation type="submission" date="2019-03" db="EMBL/GenBank/DDBJ databases">
        <title>Genomic Encyclopedia of Type Strains, Phase IV (KMG-IV): sequencing the most valuable type-strain genomes for metagenomic binning, comparative biology and taxonomic classification.</title>
        <authorList>
            <person name="Goeker M."/>
        </authorList>
    </citation>
    <scope>NUCLEOTIDE SEQUENCE [LARGE SCALE GENOMIC DNA]</scope>
    <source>
        <strain evidence="3 4">DSM 103236</strain>
    </source>
</reference>
<dbReference type="EMBL" id="SLWO01000002">
    <property type="protein sequence ID" value="TCO28833.1"/>
    <property type="molecule type" value="Genomic_DNA"/>
</dbReference>
<organism evidence="3 4">
    <name type="scientific">Pedobacter psychrotolerans</name>
    <dbReference type="NCBI Taxonomy" id="1843235"/>
    <lineage>
        <taxon>Bacteria</taxon>
        <taxon>Pseudomonadati</taxon>
        <taxon>Bacteroidota</taxon>
        <taxon>Sphingobacteriia</taxon>
        <taxon>Sphingobacteriales</taxon>
        <taxon>Sphingobacteriaceae</taxon>
        <taxon>Pedobacter</taxon>
    </lineage>
</organism>
<accession>A0A4R2HHW6</accession>
<comment type="caution">
    <text evidence="3">The sequence shown here is derived from an EMBL/GenBank/DDBJ whole genome shotgun (WGS) entry which is preliminary data.</text>
</comment>
<reference evidence="5" key="2">
    <citation type="journal article" date="2019" name="Int. J. Syst. Evol. Microbiol.">
        <title>The Global Catalogue of Microorganisms (GCM) 10K type strain sequencing project: providing services to taxonomists for standard genome sequencing and annotation.</title>
        <authorList>
            <consortium name="The Broad Institute Genomics Platform"/>
            <consortium name="The Broad Institute Genome Sequencing Center for Infectious Disease"/>
            <person name="Wu L."/>
            <person name="Ma J."/>
        </authorList>
    </citation>
    <scope>NUCLEOTIDE SEQUENCE [LARGE SCALE GENOMIC DNA]</scope>
    <source>
        <strain evidence="5">CGMCC 1.15644</strain>
    </source>
</reference>
<dbReference type="OrthoDB" id="634996at2"/>
<keyword evidence="5" id="KW-1185">Reference proteome</keyword>
<dbReference type="Proteomes" id="UP000622648">
    <property type="component" value="Unassembled WGS sequence"/>
</dbReference>
<evidence type="ECO:0000313" key="2">
    <source>
        <dbReference type="EMBL" id="GGE52123.1"/>
    </source>
</evidence>
<proteinExistence type="predicted"/>
<dbReference type="Proteomes" id="UP000295684">
    <property type="component" value="Unassembled WGS sequence"/>
</dbReference>
<dbReference type="PROSITE" id="PS51352">
    <property type="entry name" value="THIOREDOXIN_2"/>
    <property type="match status" value="1"/>
</dbReference>
<dbReference type="PANTHER" id="PTHR42852:SF13">
    <property type="entry name" value="PROTEIN DIPZ"/>
    <property type="match status" value="1"/>
</dbReference>
<dbReference type="CDD" id="cd02966">
    <property type="entry name" value="TlpA_like_family"/>
    <property type="match status" value="1"/>
</dbReference>
<gene>
    <name evidence="3" type="ORF">EV200_102250</name>
    <name evidence="2" type="ORF">GCM10011413_18050</name>
</gene>
<sequence>MKRKNISLVFFIALTFISIVAFSQSKSNFRSIPEIVKNGDTIKVVYDANNTPLKNQKIVSAVMYAYQHYQWYASDISLKKTGNEWNVSVIVPKDCGLLAFKFKADTLIDNNHDQGYFLMMRDQKRAGLMAKGAYAGWGLSRSPKYGMDIPDYIKFEGISDSATYHWLNQEITYNQDAKSILVYPYAAAIAAAFKTDARPRLQRVLAYLKRADATESDLLNARKIDLRLLQDKAAADSIEQVLMQKFPKGSLARLAAFKAIPSGSDLNVIVMGYKKFITYFPEEGTDKSFNEDNRINYAVIKQNIIVLSSFLDKNYIELDRYLNSLTFSMVNFLYYKIVDIPLKKKEVDSKVLLKVSDKLIKRLEYLRTNQPQEYSYLSPKEWVEMINTSLAKQLVTDHMQLLNHVGRYKEALSYGEKAQPILGYQNAGFNNEFSVSLSKLGYKERLKTLLTKSVYENQASADMLALLKAAYFKEKGSDKGFEAYLTSLSNKTGSQQMKDEILKEQLNIPMVDFAMQDLNGKTVKLSDLKGKTVVFDFWATWCVPCKASFPGMKLAVEKYAKDSDVVFYFIDTEERGDAYKKEVAEYIKANNYPFNVLFDNKIANAKATGEVFNRVCQTFKISGIPQKIVVDKNGNARFRSVGFKGSATQLADEISTMVNITKEIK</sequence>
<dbReference type="Gene3D" id="3.40.30.10">
    <property type="entry name" value="Glutaredoxin"/>
    <property type="match status" value="1"/>
</dbReference>
<name>A0A4R2HHW6_9SPHI</name>